<sequence>MKHLLLVVFALFLYLGLYWPDVDKHLMSLLHHRSILTHSILLPLLVMVLLRSNYSKPIAAGLSAGISIHLAASVISPMSGYSQVYLPAPMSNSIGATESLIWLGLNAIACYFLALRFLKTHSKTIPFIYLLAAAGYSLYVKDDVRPWLVCFAIFLIPFMFDKAKSKLRRVTQ</sequence>
<feature type="transmembrane region" description="Helical" evidence="1">
    <location>
        <begin position="34"/>
        <end position="51"/>
    </location>
</feature>
<proteinExistence type="predicted"/>
<feature type="transmembrane region" description="Helical" evidence="1">
    <location>
        <begin position="99"/>
        <end position="117"/>
    </location>
</feature>
<feature type="transmembrane region" description="Helical" evidence="1">
    <location>
        <begin position="58"/>
        <end position="79"/>
    </location>
</feature>
<keyword evidence="1" id="KW-0472">Membrane</keyword>
<feature type="transmembrane region" description="Helical" evidence="1">
    <location>
        <begin position="124"/>
        <end position="140"/>
    </location>
</feature>
<evidence type="ECO:0008006" key="4">
    <source>
        <dbReference type="Google" id="ProtNLM"/>
    </source>
</evidence>
<accession>A0ABU3ZIK1</accession>
<dbReference type="RefSeq" id="WP_317522483.1">
    <property type="nucleotide sequence ID" value="NZ_JAWJZI010000004.1"/>
</dbReference>
<feature type="transmembrane region" description="Helical" evidence="1">
    <location>
        <begin position="146"/>
        <end position="163"/>
    </location>
</feature>
<dbReference type="Proteomes" id="UP001186452">
    <property type="component" value="Unassembled WGS sequence"/>
</dbReference>
<gene>
    <name evidence="2" type="ORF">R2X38_12045</name>
</gene>
<keyword evidence="3" id="KW-1185">Reference proteome</keyword>
<organism evidence="2 3">
    <name type="scientific">Photobacterium rosenbergii</name>
    <dbReference type="NCBI Taxonomy" id="294936"/>
    <lineage>
        <taxon>Bacteria</taxon>
        <taxon>Pseudomonadati</taxon>
        <taxon>Pseudomonadota</taxon>
        <taxon>Gammaproteobacteria</taxon>
        <taxon>Vibrionales</taxon>
        <taxon>Vibrionaceae</taxon>
        <taxon>Photobacterium</taxon>
    </lineage>
</organism>
<evidence type="ECO:0000256" key="1">
    <source>
        <dbReference type="SAM" id="Phobius"/>
    </source>
</evidence>
<keyword evidence="1" id="KW-0812">Transmembrane</keyword>
<protein>
    <recommendedName>
        <fullName evidence="4">Metal-dependent hydrolase</fullName>
    </recommendedName>
</protein>
<dbReference type="EMBL" id="JAWJZI010000004">
    <property type="protein sequence ID" value="MDV5169723.1"/>
    <property type="molecule type" value="Genomic_DNA"/>
</dbReference>
<reference evidence="2 3" key="1">
    <citation type="submission" date="2023-10" db="EMBL/GenBank/DDBJ databases">
        <title>Marine bacteria isolated from horseshoe crab.</title>
        <authorList>
            <person name="Cheng T.H."/>
        </authorList>
    </citation>
    <scope>NUCLEOTIDE SEQUENCE [LARGE SCALE GENOMIC DNA]</scope>
    <source>
        <strain evidence="2 3">HSC6</strain>
    </source>
</reference>
<comment type="caution">
    <text evidence="2">The sequence shown here is derived from an EMBL/GenBank/DDBJ whole genome shotgun (WGS) entry which is preliminary data.</text>
</comment>
<evidence type="ECO:0000313" key="3">
    <source>
        <dbReference type="Proteomes" id="UP001186452"/>
    </source>
</evidence>
<name>A0ABU3ZIK1_9GAMM</name>
<keyword evidence="1" id="KW-1133">Transmembrane helix</keyword>
<evidence type="ECO:0000313" key="2">
    <source>
        <dbReference type="EMBL" id="MDV5169723.1"/>
    </source>
</evidence>